<keyword evidence="4" id="KW-0249">Electron transport</keyword>
<dbReference type="PANTHER" id="PTHR37823">
    <property type="entry name" value="CYTOCHROME C-553-LIKE"/>
    <property type="match status" value="1"/>
</dbReference>
<evidence type="ECO:0000259" key="7">
    <source>
        <dbReference type="PROSITE" id="PS51007"/>
    </source>
</evidence>
<evidence type="ECO:0000313" key="9">
    <source>
        <dbReference type="Proteomes" id="UP001321445"/>
    </source>
</evidence>
<keyword evidence="3 6" id="KW-0479">Metal-binding</keyword>
<dbReference type="PRINTS" id="PR00606">
    <property type="entry name" value="CYTCHROMECID"/>
</dbReference>
<keyword evidence="5 6" id="KW-0408">Iron</keyword>
<evidence type="ECO:0000256" key="4">
    <source>
        <dbReference type="ARBA" id="ARBA00022982"/>
    </source>
</evidence>
<evidence type="ECO:0000256" key="3">
    <source>
        <dbReference type="ARBA" id="ARBA00022723"/>
    </source>
</evidence>
<proteinExistence type="predicted"/>
<accession>A0ABN6WS81</accession>
<sequence length="237" mass="27207">MHYKTILLICAALLFVGCSDSKPKHHYDGQALLEQKCASCHNLDMPPQTFPDEKAPPMMAVTFHVRDFMKVENPSEKRQRFIDFVVDYALDPSADKSFCDKKSLEDYGLMPSQKGKVTPEELEAIAAYMYDHYDPEKFMKLMQEQARLAALPPYKRVMEQKNCLSCHSIDKEKLAPSFKHIAERYGSDRSGEIMESIKNGSRGKWKNFKLSMPPFKDLGDEEIKAVTEWILTLGEKE</sequence>
<dbReference type="RefSeq" id="WP_286337145.1">
    <property type="nucleotide sequence ID" value="NZ_AP027370.1"/>
</dbReference>
<reference evidence="8 9" key="1">
    <citation type="submission" date="2023-03" db="EMBL/GenBank/DDBJ databases">
        <title>Description of Hydrogenimonas sp. ISO32.</title>
        <authorList>
            <person name="Mino S."/>
            <person name="Fukazawa S."/>
            <person name="Sawabe T."/>
        </authorList>
    </citation>
    <scope>NUCLEOTIDE SEQUENCE [LARGE SCALE GENOMIC DNA]</scope>
    <source>
        <strain evidence="8 9">ISO32</strain>
    </source>
</reference>
<keyword evidence="9" id="KW-1185">Reference proteome</keyword>
<dbReference type="PROSITE" id="PS51257">
    <property type="entry name" value="PROKAR_LIPOPROTEIN"/>
    <property type="match status" value="1"/>
</dbReference>
<evidence type="ECO:0000256" key="2">
    <source>
        <dbReference type="ARBA" id="ARBA00022617"/>
    </source>
</evidence>
<dbReference type="SUPFAM" id="SSF46626">
    <property type="entry name" value="Cytochrome c"/>
    <property type="match status" value="2"/>
</dbReference>
<keyword evidence="2 6" id="KW-0349">Heme</keyword>
<protein>
    <recommendedName>
        <fullName evidence="7">Cytochrome c domain-containing protein</fullName>
    </recommendedName>
</protein>
<gene>
    <name evidence="8" type="ORF">HCR_02430</name>
</gene>
<evidence type="ECO:0000256" key="1">
    <source>
        <dbReference type="ARBA" id="ARBA00022448"/>
    </source>
</evidence>
<organism evidence="8 9">
    <name type="scientific">Hydrogenimonas cancrithermarum</name>
    <dbReference type="NCBI Taxonomy" id="2993563"/>
    <lineage>
        <taxon>Bacteria</taxon>
        <taxon>Pseudomonadati</taxon>
        <taxon>Campylobacterota</taxon>
        <taxon>Epsilonproteobacteria</taxon>
        <taxon>Campylobacterales</taxon>
        <taxon>Hydrogenimonadaceae</taxon>
        <taxon>Hydrogenimonas</taxon>
    </lineage>
</organism>
<dbReference type="Pfam" id="PF00034">
    <property type="entry name" value="Cytochrom_C"/>
    <property type="match status" value="1"/>
</dbReference>
<dbReference type="InterPro" id="IPR051811">
    <property type="entry name" value="Cytochrome_c550/c551-like"/>
</dbReference>
<dbReference type="PROSITE" id="PS51007">
    <property type="entry name" value="CYTC"/>
    <property type="match status" value="2"/>
</dbReference>
<dbReference type="Gene3D" id="1.10.760.10">
    <property type="entry name" value="Cytochrome c-like domain"/>
    <property type="match status" value="2"/>
</dbReference>
<dbReference type="Proteomes" id="UP001321445">
    <property type="component" value="Chromosome"/>
</dbReference>
<feature type="domain" description="Cytochrome c" evidence="7">
    <location>
        <begin position="149"/>
        <end position="234"/>
    </location>
</feature>
<feature type="domain" description="Cytochrome c" evidence="7">
    <location>
        <begin position="24"/>
        <end position="133"/>
    </location>
</feature>
<evidence type="ECO:0000313" key="8">
    <source>
        <dbReference type="EMBL" id="BDY11931.1"/>
    </source>
</evidence>
<dbReference type="InterPro" id="IPR009056">
    <property type="entry name" value="Cyt_c-like_dom"/>
</dbReference>
<dbReference type="InterPro" id="IPR002324">
    <property type="entry name" value="Cyt_c_ID"/>
</dbReference>
<keyword evidence="1" id="KW-0813">Transport</keyword>
<evidence type="ECO:0000256" key="6">
    <source>
        <dbReference type="PROSITE-ProRule" id="PRU00433"/>
    </source>
</evidence>
<evidence type="ECO:0000256" key="5">
    <source>
        <dbReference type="ARBA" id="ARBA00023004"/>
    </source>
</evidence>
<name>A0ABN6WS81_9BACT</name>
<dbReference type="InterPro" id="IPR036909">
    <property type="entry name" value="Cyt_c-like_dom_sf"/>
</dbReference>
<dbReference type="PANTHER" id="PTHR37823:SF1">
    <property type="entry name" value="CYTOCHROME C-553-LIKE"/>
    <property type="match status" value="1"/>
</dbReference>
<dbReference type="EMBL" id="AP027370">
    <property type="protein sequence ID" value="BDY11931.1"/>
    <property type="molecule type" value="Genomic_DNA"/>
</dbReference>